<evidence type="ECO:0000256" key="3">
    <source>
        <dbReference type="ARBA" id="ARBA00022801"/>
    </source>
</evidence>
<protein>
    <recommendedName>
        <fullName evidence="6">NlpC/P60 domain-containing protein</fullName>
    </recommendedName>
</protein>
<sequence>MNTKTKGTILVSTAMIGSVSSFTSLPIDQPQLELSNHAKKWTHHQSLQFGDRNNSVYNLQGYLKAFDYYRGEQDGQFGLLTKLAIISYQKQHQLQMNGVANEETLKHLLQSNEVQLKIDEAKISGFTIEEQPNSLDHVLTATEETSSLKGSSQHLFQIGDEGQQVETFQETLAEFGYYSGVDGIFGPKTKEAVKRFQEKHQLQVDGIIGPETKEALANTDEIIKYEATEVVVDNEIESEVNTTKHNEDMENKEASDKSNKEKESHHHSAVIDTAHSLIGTPYSWGGTTTAGFDCSGFIQYVFEKHDVSVPRTTNDLYNEGASVSSLQVGDIVFFTTYRSGPSHAGIYIGDQQFIHAGSSTGVTISSLDQNYWSERYIGAKRY</sequence>
<dbReference type="PROSITE" id="PS51935">
    <property type="entry name" value="NLPC_P60"/>
    <property type="match status" value="1"/>
</dbReference>
<dbReference type="Pfam" id="PF00877">
    <property type="entry name" value="NLPC_P60"/>
    <property type="match status" value="1"/>
</dbReference>
<evidence type="ECO:0000256" key="1">
    <source>
        <dbReference type="ARBA" id="ARBA00007074"/>
    </source>
</evidence>
<evidence type="ECO:0000259" key="6">
    <source>
        <dbReference type="PROSITE" id="PS51935"/>
    </source>
</evidence>
<evidence type="ECO:0000313" key="7">
    <source>
        <dbReference type="EMBL" id="GAE29072.1"/>
    </source>
</evidence>
<dbReference type="SUPFAM" id="SSF54001">
    <property type="entry name" value="Cysteine proteinases"/>
    <property type="match status" value="1"/>
</dbReference>
<evidence type="ECO:0000256" key="5">
    <source>
        <dbReference type="SAM" id="MobiDB-lite"/>
    </source>
</evidence>
<dbReference type="InterPro" id="IPR000064">
    <property type="entry name" value="NLP_P60_dom"/>
</dbReference>
<dbReference type="InterPro" id="IPR036365">
    <property type="entry name" value="PGBD-like_sf"/>
</dbReference>
<dbReference type="GO" id="GO:0008234">
    <property type="term" value="F:cysteine-type peptidase activity"/>
    <property type="evidence" value="ECO:0007669"/>
    <property type="project" value="UniProtKB-KW"/>
</dbReference>
<dbReference type="EMBL" id="BAUU01000002">
    <property type="protein sequence ID" value="GAE29072.1"/>
    <property type="molecule type" value="Genomic_DNA"/>
</dbReference>
<organism evidence="7 8">
    <name type="scientific">Halalkalibacter hemicellulosilyticusJCM 9152</name>
    <dbReference type="NCBI Taxonomy" id="1236971"/>
    <lineage>
        <taxon>Bacteria</taxon>
        <taxon>Bacillati</taxon>
        <taxon>Bacillota</taxon>
        <taxon>Bacilli</taxon>
        <taxon>Bacillales</taxon>
        <taxon>Bacillaceae</taxon>
        <taxon>Halalkalibacter</taxon>
    </lineage>
</organism>
<dbReference type="InterPro" id="IPR002477">
    <property type="entry name" value="Peptidoglycan-bd-like"/>
</dbReference>
<reference evidence="7" key="1">
    <citation type="journal article" date="2014" name="Genome Announc.">
        <title>Draft Genome Sequences of Three Alkaliphilic Bacillus Strains, Bacillus wakoensis JCM 9140T, Bacillus akibai JCM 9157T, and Bacillus hemicellulosilyticus JCM 9152T.</title>
        <authorList>
            <person name="Yuki M."/>
            <person name="Oshima K."/>
            <person name="Suda W."/>
            <person name="Oshida Y."/>
            <person name="Kitamura K."/>
            <person name="Iida T."/>
            <person name="Hattori M."/>
            <person name="Ohkuma M."/>
        </authorList>
    </citation>
    <scope>NUCLEOTIDE SEQUENCE [LARGE SCALE GENOMIC DNA]</scope>
    <source>
        <strain evidence="7">JCM 9152</strain>
    </source>
</reference>
<gene>
    <name evidence="7" type="ORF">JCM9152_411</name>
</gene>
<dbReference type="RefSeq" id="WP_052015477.1">
    <property type="nucleotide sequence ID" value="NZ_BAUU01000002.1"/>
</dbReference>
<comment type="similarity">
    <text evidence="1">Belongs to the peptidase C40 family.</text>
</comment>
<dbReference type="Gene3D" id="3.90.1720.10">
    <property type="entry name" value="endopeptidase domain like (from Nostoc punctiforme)"/>
    <property type="match status" value="1"/>
</dbReference>
<keyword evidence="3" id="KW-0378">Hydrolase</keyword>
<dbReference type="InterPro" id="IPR036366">
    <property type="entry name" value="PGBDSf"/>
</dbReference>
<accession>W4QAS5</accession>
<comment type="caution">
    <text evidence="7">The sequence shown here is derived from an EMBL/GenBank/DDBJ whole genome shotgun (WGS) entry which is preliminary data.</text>
</comment>
<feature type="compositionally biased region" description="Basic and acidic residues" evidence="5">
    <location>
        <begin position="242"/>
        <end position="266"/>
    </location>
</feature>
<evidence type="ECO:0000256" key="2">
    <source>
        <dbReference type="ARBA" id="ARBA00022670"/>
    </source>
</evidence>
<name>W4QAS5_9BACI</name>
<dbReference type="OrthoDB" id="9813368at2"/>
<dbReference type="Proteomes" id="UP000018895">
    <property type="component" value="Unassembled WGS sequence"/>
</dbReference>
<evidence type="ECO:0000313" key="8">
    <source>
        <dbReference type="Proteomes" id="UP000018895"/>
    </source>
</evidence>
<dbReference type="InterPro" id="IPR051202">
    <property type="entry name" value="Peptidase_C40"/>
</dbReference>
<dbReference type="SUPFAM" id="SSF47090">
    <property type="entry name" value="PGBD-like"/>
    <property type="match status" value="2"/>
</dbReference>
<feature type="region of interest" description="Disordered" evidence="5">
    <location>
        <begin position="239"/>
        <end position="268"/>
    </location>
</feature>
<evidence type="ECO:0000256" key="4">
    <source>
        <dbReference type="ARBA" id="ARBA00022807"/>
    </source>
</evidence>
<dbReference type="GO" id="GO:0006508">
    <property type="term" value="P:proteolysis"/>
    <property type="evidence" value="ECO:0007669"/>
    <property type="project" value="UniProtKB-KW"/>
</dbReference>
<dbReference type="STRING" id="1236971.JCM9152_411"/>
<keyword evidence="4" id="KW-0788">Thiol protease</keyword>
<dbReference type="AlphaFoldDB" id="W4QAS5"/>
<dbReference type="InterPro" id="IPR038765">
    <property type="entry name" value="Papain-like_cys_pep_sf"/>
</dbReference>
<keyword evidence="2" id="KW-0645">Protease</keyword>
<dbReference type="PANTHER" id="PTHR47053">
    <property type="entry name" value="MUREIN DD-ENDOPEPTIDASE MEPH-RELATED"/>
    <property type="match status" value="1"/>
</dbReference>
<feature type="domain" description="NlpC/P60" evidence="6">
    <location>
        <begin position="264"/>
        <end position="382"/>
    </location>
</feature>
<dbReference type="Gene3D" id="1.10.101.10">
    <property type="entry name" value="PGBD-like superfamily/PGBD"/>
    <property type="match status" value="2"/>
</dbReference>
<keyword evidence="8" id="KW-1185">Reference proteome</keyword>
<dbReference type="Pfam" id="PF01471">
    <property type="entry name" value="PG_binding_1"/>
    <property type="match status" value="2"/>
</dbReference>
<proteinExistence type="inferred from homology"/>
<dbReference type="PANTHER" id="PTHR47053:SF4">
    <property type="entry name" value="ENDOPEPTIDASE LYTE-RELATED"/>
    <property type="match status" value="1"/>
</dbReference>